<comment type="caution">
    <text evidence="2">The sequence shown here is derived from an EMBL/GenBank/DDBJ whole genome shotgun (WGS) entry which is preliminary data.</text>
</comment>
<feature type="region of interest" description="Disordered" evidence="1">
    <location>
        <begin position="1"/>
        <end position="31"/>
    </location>
</feature>
<accession>A0A2P5BER1</accession>
<evidence type="ECO:0000313" key="2">
    <source>
        <dbReference type="EMBL" id="PON47282.1"/>
    </source>
</evidence>
<feature type="compositionally biased region" description="Basic and acidic residues" evidence="1">
    <location>
        <begin position="7"/>
        <end position="25"/>
    </location>
</feature>
<keyword evidence="3" id="KW-1185">Reference proteome</keyword>
<protein>
    <submittedName>
        <fullName evidence="2">Uncharacterized protein</fullName>
    </submittedName>
</protein>
<dbReference type="EMBL" id="JXTB01000297">
    <property type="protein sequence ID" value="PON47282.1"/>
    <property type="molecule type" value="Genomic_DNA"/>
</dbReference>
<proteinExistence type="predicted"/>
<evidence type="ECO:0000256" key="1">
    <source>
        <dbReference type="SAM" id="MobiDB-lite"/>
    </source>
</evidence>
<name>A0A2P5BER1_PARAD</name>
<reference evidence="3" key="1">
    <citation type="submission" date="2016-06" db="EMBL/GenBank/DDBJ databases">
        <title>Parallel loss of symbiosis genes in relatives of nitrogen-fixing non-legume Parasponia.</title>
        <authorList>
            <person name="Van Velzen R."/>
            <person name="Holmer R."/>
            <person name="Bu F."/>
            <person name="Rutten L."/>
            <person name="Van Zeijl A."/>
            <person name="Liu W."/>
            <person name="Santuari L."/>
            <person name="Cao Q."/>
            <person name="Sharma T."/>
            <person name="Shen D."/>
            <person name="Roswanjaya Y."/>
            <person name="Wardhani T."/>
            <person name="Kalhor M.S."/>
            <person name="Jansen J."/>
            <person name="Van den Hoogen J."/>
            <person name="Gungor B."/>
            <person name="Hartog M."/>
            <person name="Hontelez J."/>
            <person name="Verver J."/>
            <person name="Yang W.-C."/>
            <person name="Schijlen E."/>
            <person name="Repin R."/>
            <person name="Schilthuizen M."/>
            <person name="Schranz E."/>
            <person name="Heidstra R."/>
            <person name="Miyata K."/>
            <person name="Fedorova E."/>
            <person name="Kohlen W."/>
            <person name="Bisseling T."/>
            <person name="Smit S."/>
            <person name="Geurts R."/>
        </authorList>
    </citation>
    <scope>NUCLEOTIDE SEQUENCE [LARGE SCALE GENOMIC DNA]</scope>
    <source>
        <strain evidence="3">cv. WU1-14</strain>
    </source>
</reference>
<sequence length="66" mass="7600">DFSQTVDRQDNKRLDKANEEEKKTPESFGSPEQVLVPARCYRLSRAHYCQSASMAEEESDESSFKL</sequence>
<dbReference type="AlphaFoldDB" id="A0A2P5BER1"/>
<evidence type="ECO:0000313" key="3">
    <source>
        <dbReference type="Proteomes" id="UP000237105"/>
    </source>
</evidence>
<gene>
    <name evidence="2" type="ORF">PanWU01x14_245310</name>
</gene>
<feature type="non-terminal residue" evidence="2">
    <location>
        <position position="1"/>
    </location>
</feature>
<organism evidence="2 3">
    <name type="scientific">Parasponia andersonii</name>
    <name type="common">Sponia andersonii</name>
    <dbReference type="NCBI Taxonomy" id="3476"/>
    <lineage>
        <taxon>Eukaryota</taxon>
        <taxon>Viridiplantae</taxon>
        <taxon>Streptophyta</taxon>
        <taxon>Embryophyta</taxon>
        <taxon>Tracheophyta</taxon>
        <taxon>Spermatophyta</taxon>
        <taxon>Magnoliopsida</taxon>
        <taxon>eudicotyledons</taxon>
        <taxon>Gunneridae</taxon>
        <taxon>Pentapetalae</taxon>
        <taxon>rosids</taxon>
        <taxon>fabids</taxon>
        <taxon>Rosales</taxon>
        <taxon>Cannabaceae</taxon>
        <taxon>Parasponia</taxon>
    </lineage>
</organism>
<dbReference type="Proteomes" id="UP000237105">
    <property type="component" value="Unassembled WGS sequence"/>
</dbReference>